<dbReference type="GO" id="GO:0000981">
    <property type="term" value="F:DNA-binding transcription factor activity, RNA polymerase II-specific"/>
    <property type="evidence" value="ECO:0007669"/>
    <property type="project" value="InterPro"/>
</dbReference>
<dbReference type="Pfam" id="PF00172">
    <property type="entry name" value="Zn_clus"/>
    <property type="match status" value="2"/>
</dbReference>
<dbReference type="Proteomes" id="UP000654370">
    <property type="component" value="Unassembled WGS sequence"/>
</dbReference>
<feature type="region of interest" description="Disordered" evidence="5">
    <location>
        <begin position="158"/>
        <end position="209"/>
    </location>
</feature>
<evidence type="ECO:0000256" key="5">
    <source>
        <dbReference type="SAM" id="MobiDB-lite"/>
    </source>
</evidence>
<dbReference type="PANTHER" id="PTHR47424">
    <property type="entry name" value="REGULATORY PROTEIN GAL4"/>
    <property type="match status" value="1"/>
</dbReference>
<feature type="region of interest" description="Disordered" evidence="5">
    <location>
        <begin position="221"/>
        <end position="252"/>
    </location>
</feature>
<dbReference type="InterPro" id="IPR001138">
    <property type="entry name" value="Zn2Cys6_DnaBD"/>
</dbReference>
<dbReference type="PROSITE" id="PS50048">
    <property type="entry name" value="ZN2_CY6_FUNGAL_2"/>
    <property type="match status" value="2"/>
</dbReference>
<accession>A0A8H7UF92</accession>
<evidence type="ECO:0000259" key="6">
    <source>
        <dbReference type="PROSITE" id="PS50048"/>
    </source>
</evidence>
<feature type="compositionally biased region" description="Low complexity" evidence="5">
    <location>
        <begin position="170"/>
        <end position="186"/>
    </location>
</feature>
<proteinExistence type="predicted"/>
<name>A0A8H7UF92_MORIS</name>
<evidence type="ECO:0000313" key="7">
    <source>
        <dbReference type="EMBL" id="KAG2180830.1"/>
    </source>
</evidence>
<keyword evidence="4" id="KW-0539">Nucleus</keyword>
<dbReference type="GO" id="GO:0003677">
    <property type="term" value="F:DNA binding"/>
    <property type="evidence" value="ECO:0007669"/>
    <property type="project" value="UniProtKB-KW"/>
</dbReference>
<feature type="domain" description="Zn(2)-C6 fungal-type" evidence="6">
    <location>
        <begin position="12"/>
        <end position="40"/>
    </location>
</feature>
<feature type="domain" description="Zn(2)-C6 fungal-type" evidence="6">
    <location>
        <begin position="65"/>
        <end position="92"/>
    </location>
</feature>
<sequence>MPPRNESSAVHSCDLCKRKKLTCNGERPCANCFNRNECRYTAERYRPTLLASSNPQSRRLSSGSACETCRRRKTKCDGQQPCNYCSTNGIECLNNSERRKRGLPPVSVIPMKSSASHKREIATTGNQETTGSTFDQHNIGNRDVKMLDAHVNFKNEHARKRALGSPAMDSRASSLSDSTSEFSTFTRQNRSDVDVAHSTTSIKQEPVEKSKAFARCISQSPPSLSPINLASPTSSPPFATSPLPAQSNSGETAYHPVSQISRYHIPPMYNSAPPPSIRARGQRIANMNIQSQEYVDIPTPPTTASPVDIDPMYKRKIPSVMGNYIICLIPSAYLVAVPYNLL</sequence>
<dbReference type="SUPFAM" id="SSF57701">
    <property type="entry name" value="Zn2/Cys6 DNA-binding domain"/>
    <property type="match status" value="2"/>
</dbReference>
<keyword evidence="8" id="KW-1185">Reference proteome</keyword>
<protein>
    <recommendedName>
        <fullName evidence="6">Zn(2)-C6 fungal-type domain-containing protein</fullName>
    </recommendedName>
</protein>
<dbReference type="EMBL" id="JAEPQZ010000005">
    <property type="protein sequence ID" value="KAG2180830.1"/>
    <property type="molecule type" value="Genomic_DNA"/>
</dbReference>
<feature type="compositionally biased region" description="Low complexity" evidence="5">
    <location>
        <begin position="229"/>
        <end position="245"/>
    </location>
</feature>
<dbReference type="GO" id="GO:0008270">
    <property type="term" value="F:zinc ion binding"/>
    <property type="evidence" value="ECO:0007669"/>
    <property type="project" value="InterPro"/>
</dbReference>
<evidence type="ECO:0000256" key="3">
    <source>
        <dbReference type="ARBA" id="ARBA00023163"/>
    </source>
</evidence>
<keyword evidence="2" id="KW-0238">DNA-binding</keyword>
<dbReference type="SMART" id="SM00066">
    <property type="entry name" value="GAL4"/>
    <property type="match status" value="2"/>
</dbReference>
<dbReference type="Gene3D" id="4.10.240.10">
    <property type="entry name" value="Zn(2)-C6 fungal-type DNA-binding domain"/>
    <property type="match status" value="2"/>
</dbReference>
<dbReference type="InterPro" id="IPR051127">
    <property type="entry name" value="Fungal_SecMet_Regulators"/>
</dbReference>
<dbReference type="OrthoDB" id="2123952at2759"/>
<evidence type="ECO:0000256" key="1">
    <source>
        <dbReference type="ARBA" id="ARBA00023015"/>
    </source>
</evidence>
<dbReference type="CDD" id="cd00067">
    <property type="entry name" value="GAL4"/>
    <property type="match status" value="2"/>
</dbReference>
<organism evidence="7 8">
    <name type="scientific">Mortierella isabellina</name>
    <name type="common">Filamentous fungus</name>
    <name type="synonym">Umbelopsis isabellina</name>
    <dbReference type="NCBI Taxonomy" id="91625"/>
    <lineage>
        <taxon>Eukaryota</taxon>
        <taxon>Fungi</taxon>
        <taxon>Fungi incertae sedis</taxon>
        <taxon>Mucoromycota</taxon>
        <taxon>Mucoromycotina</taxon>
        <taxon>Umbelopsidomycetes</taxon>
        <taxon>Umbelopsidales</taxon>
        <taxon>Umbelopsidaceae</taxon>
        <taxon>Umbelopsis</taxon>
    </lineage>
</organism>
<evidence type="ECO:0000256" key="2">
    <source>
        <dbReference type="ARBA" id="ARBA00023125"/>
    </source>
</evidence>
<keyword evidence="3" id="KW-0804">Transcription</keyword>
<comment type="caution">
    <text evidence="7">The sequence shown here is derived from an EMBL/GenBank/DDBJ whole genome shotgun (WGS) entry which is preliminary data.</text>
</comment>
<evidence type="ECO:0000313" key="8">
    <source>
        <dbReference type="Proteomes" id="UP000654370"/>
    </source>
</evidence>
<dbReference type="PANTHER" id="PTHR47424:SF3">
    <property type="entry name" value="REGULATORY PROTEIN GAL4"/>
    <property type="match status" value="1"/>
</dbReference>
<gene>
    <name evidence="7" type="ORF">INT43_008409</name>
</gene>
<dbReference type="AlphaFoldDB" id="A0A8H7UF92"/>
<dbReference type="PROSITE" id="PS00463">
    <property type="entry name" value="ZN2_CY6_FUNGAL_1"/>
    <property type="match status" value="1"/>
</dbReference>
<reference evidence="7" key="1">
    <citation type="submission" date="2020-12" db="EMBL/GenBank/DDBJ databases">
        <title>Metabolic potential, ecology and presence of endohyphal bacteria is reflected in genomic diversity of Mucoromycotina.</title>
        <authorList>
            <person name="Muszewska A."/>
            <person name="Okrasinska A."/>
            <person name="Steczkiewicz K."/>
            <person name="Drgas O."/>
            <person name="Orlowska M."/>
            <person name="Perlinska-Lenart U."/>
            <person name="Aleksandrzak-Piekarczyk T."/>
            <person name="Szatraj K."/>
            <person name="Zielenkiewicz U."/>
            <person name="Pilsyk S."/>
            <person name="Malc E."/>
            <person name="Mieczkowski P."/>
            <person name="Kruszewska J.S."/>
            <person name="Biernat P."/>
            <person name="Pawlowska J."/>
        </authorList>
    </citation>
    <scope>NUCLEOTIDE SEQUENCE</scope>
    <source>
        <strain evidence="7">WA0000067209</strain>
    </source>
</reference>
<keyword evidence="1" id="KW-0805">Transcription regulation</keyword>
<evidence type="ECO:0000256" key="4">
    <source>
        <dbReference type="ARBA" id="ARBA00023242"/>
    </source>
</evidence>
<dbReference type="InterPro" id="IPR036864">
    <property type="entry name" value="Zn2-C6_fun-type_DNA-bd_sf"/>
</dbReference>